<organism evidence="1 2">
    <name type="scientific">Actinomadura graeca</name>
    <dbReference type="NCBI Taxonomy" id="2750812"/>
    <lineage>
        <taxon>Bacteria</taxon>
        <taxon>Bacillati</taxon>
        <taxon>Actinomycetota</taxon>
        <taxon>Actinomycetes</taxon>
        <taxon>Streptosporangiales</taxon>
        <taxon>Thermomonosporaceae</taxon>
        <taxon>Actinomadura</taxon>
    </lineage>
</organism>
<evidence type="ECO:0000313" key="1">
    <source>
        <dbReference type="EMBL" id="QXJ22930.1"/>
    </source>
</evidence>
<evidence type="ECO:0000313" key="2">
    <source>
        <dbReference type="Proteomes" id="UP001049518"/>
    </source>
</evidence>
<protein>
    <recommendedName>
        <fullName evidence="3">Secreted protein</fullName>
    </recommendedName>
</protein>
<keyword evidence="2" id="KW-1185">Reference proteome</keyword>
<dbReference type="EMBL" id="CP059572">
    <property type="protein sequence ID" value="QXJ22930.1"/>
    <property type="molecule type" value="Genomic_DNA"/>
</dbReference>
<proteinExistence type="predicted"/>
<reference evidence="1" key="1">
    <citation type="submission" date="2020-07" db="EMBL/GenBank/DDBJ databases">
        <authorList>
            <person name="Tarantini F.S."/>
            <person name="Hong K.W."/>
            <person name="Chan K.G."/>
        </authorList>
    </citation>
    <scope>NUCLEOTIDE SEQUENCE</scope>
    <source>
        <strain evidence="1">32-07</strain>
    </source>
</reference>
<dbReference type="Proteomes" id="UP001049518">
    <property type="component" value="Chromosome"/>
</dbReference>
<evidence type="ECO:0008006" key="3">
    <source>
        <dbReference type="Google" id="ProtNLM"/>
    </source>
</evidence>
<sequence length="94" mass="10010">MRASRVHRVPAGRRLTVLLWPVLLIAIALVTALSGSDEARCPAGGGVPVPAPLSMLAHHGGEPVMARCPTSPPVRPAERRHGDLRIGREAVPRF</sequence>
<name>A0ABX8QVR5_9ACTN</name>
<accession>A0ABX8QVR5</accession>
<gene>
    <name evidence="1" type="ORF">AGRA3207_004011</name>
</gene>
<dbReference type="RefSeq" id="WP_231328602.1">
    <property type="nucleotide sequence ID" value="NZ_CP059572.1"/>
</dbReference>